<name>A0A8J8FA45_9BACT</name>
<feature type="transmembrane region" description="Helical" evidence="1">
    <location>
        <begin position="133"/>
        <end position="151"/>
    </location>
</feature>
<reference evidence="2" key="1">
    <citation type="submission" date="2019-10" db="EMBL/GenBank/DDBJ databases">
        <title>Draft genome sequence of Panacibacter sp. KCS-6.</title>
        <authorList>
            <person name="Yim K.J."/>
        </authorList>
    </citation>
    <scope>NUCLEOTIDE SEQUENCE</scope>
    <source>
        <strain evidence="2">KCS-6</strain>
    </source>
</reference>
<dbReference type="RefSeq" id="WP_171605880.1">
    <property type="nucleotide sequence ID" value="NZ_WHPF01000001.1"/>
</dbReference>
<keyword evidence="1" id="KW-1133">Transmembrane helix</keyword>
<sequence>MPDTFKDILQKLRATNFIKSNKDFDKLLTDIIEYADNDEETAYMLGGLYKLNNFSNRLPKNIDDAIIHYIKNKNLLNFFYSKAHPKFKQSKYIIPFLLFIAFAFVLGGIIQLLNSTVTVGISSRYLVPAVSEGGTKIIFGILLLIGCLLRYRYTKRKQKFLASLISK</sequence>
<comment type="caution">
    <text evidence="2">The sequence shown here is derived from an EMBL/GenBank/DDBJ whole genome shotgun (WGS) entry which is preliminary data.</text>
</comment>
<organism evidence="2 3">
    <name type="scientific">Limnovirga soli</name>
    <dbReference type="NCBI Taxonomy" id="2656915"/>
    <lineage>
        <taxon>Bacteria</taxon>
        <taxon>Pseudomonadati</taxon>
        <taxon>Bacteroidota</taxon>
        <taxon>Chitinophagia</taxon>
        <taxon>Chitinophagales</taxon>
        <taxon>Chitinophagaceae</taxon>
        <taxon>Limnovirga</taxon>
    </lineage>
</organism>
<dbReference type="Proteomes" id="UP000598971">
    <property type="component" value="Unassembled WGS sequence"/>
</dbReference>
<protein>
    <submittedName>
        <fullName evidence="2">Uncharacterized protein</fullName>
    </submittedName>
</protein>
<keyword evidence="3" id="KW-1185">Reference proteome</keyword>
<evidence type="ECO:0000256" key="1">
    <source>
        <dbReference type="SAM" id="Phobius"/>
    </source>
</evidence>
<gene>
    <name evidence="2" type="ORF">GD597_00750</name>
</gene>
<keyword evidence="1" id="KW-0472">Membrane</keyword>
<evidence type="ECO:0000313" key="2">
    <source>
        <dbReference type="EMBL" id="NNV53965.1"/>
    </source>
</evidence>
<feature type="transmembrane region" description="Helical" evidence="1">
    <location>
        <begin position="92"/>
        <end position="113"/>
    </location>
</feature>
<dbReference type="EMBL" id="WHPF01000001">
    <property type="protein sequence ID" value="NNV53965.1"/>
    <property type="molecule type" value="Genomic_DNA"/>
</dbReference>
<dbReference type="AlphaFoldDB" id="A0A8J8FA45"/>
<evidence type="ECO:0000313" key="3">
    <source>
        <dbReference type="Proteomes" id="UP000598971"/>
    </source>
</evidence>
<accession>A0A8J8FA45</accession>
<keyword evidence="1" id="KW-0812">Transmembrane</keyword>
<proteinExistence type="predicted"/>